<proteinExistence type="predicted"/>
<name>A0ACB6ZJ90_THEGA</name>
<dbReference type="Proteomes" id="UP000886501">
    <property type="component" value="Unassembled WGS sequence"/>
</dbReference>
<reference evidence="1" key="1">
    <citation type="submission" date="2019-10" db="EMBL/GenBank/DDBJ databases">
        <authorList>
            <consortium name="DOE Joint Genome Institute"/>
            <person name="Kuo A."/>
            <person name="Miyauchi S."/>
            <person name="Kiss E."/>
            <person name="Drula E."/>
            <person name="Kohler A."/>
            <person name="Sanchez-Garcia M."/>
            <person name="Andreopoulos B."/>
            <person name="Barry K.W."/>
            <person name="Bonito G."/>
            <person name="Buee M."/>
            <person name="Carver A."/>
            <person name="Chen C."/>
            <person name="Cichocki N."/>
            <person name="Clum A."/>
            <person name="Culley D."/>
            <person name="Crous P.W."/>
            <person name="Fauchery L."/>
            <person name="Girlanda M."/>
            <person name="Hayes R."/>
            <person name="Keri Z."/>
            <person name="Labutti K."/>
            <person name="Lipzen A."/>
            <person name="Lombard V."/>
            <person name="Magnuson J."/>
            <person name="Maillard F."/>
            <person name="Morin E."/>
            <person name="Murat C."/>
            <person name="Nolan M."/>
            <person name="Ohm R."/>
            <person name="Pangilinan J."/>
            <person name="Pereira M."/>
            <person name="Perotto S."/>
            <person name="Peter M."/>
            <person name="Riley R."/>
            <person name="Sitrit Y."/>
            <person name="Stielow B."/>
            <person name="Szollosi G."/>
            <person name="Zifcakova L."/>
            <person name="Stursova M."/>
            <person name="Spatafora J.W."/>
            <person name="Tedersoo L."/>
            <person name="Vaario L.-M."/>
            <person name="Yamada A."/>
            <person name="Yan M."/>
            <person name="Wang P."/>
            <person name="Xu J."/>
            <person name="Bruns T."/>
            <person name="Baldrian P."/>
            <person name="Vilgalys R."/>
            <person name="Henrissat B."/>
            <person name="Grigoriev I.V."/>
            <person name="Hibbett D."/>
            <person name="Nagy L.G."/>
            <person name="Martin F.M."/>
        </authorList>
    </citation>
    <scope>NUCLEOTIDE SEQUENCE</scope>
    <source>
        <strain evidence="1">P2</strain>
    </source>
</reference>
<keyword evidence="2" id="KW-1185">Reference proteome</keyword>
<comment type="caution">
    <text evidence="1">The sequence shown here is derived from an EMBL/GenBank/DDBJ whole genome shotgun (WGS) entry which is preliminary data.</text>
</comment>
<evidence type="ECO:0000313" key="1">
    <source>
        <dbReference type="EMBL" id="KAF9649667.1"/>
    </source>
</evidence>
<organism evidence="1 2">
    <name type="scientific">Thelephora ganbajun</name>
    <name type="common">Ganba fungus</name>
    <dbReference type="NCBI Taxonomy" id="370292"/>
    <lineage>
        <taxon>Eukaryota</taxon>
        <taxon>Fungi</taxon>
        <taxon>Dikarya</taxon>
        <taxon>Basidiomycota</taxon>
        <taxon>Agaricomycotina</taxon>
        <taxon>Agaricomycetes</taxon>
        <taxon>Thelephorales</taxon>
        <taxon>Thelephoraceae</taxon>
        <taxon>Thelephora</taxon>
    </lineage>
</organism>
<evidence type="ECO:0000313" key="2">
    <source>
        <dbReference type="Proteomes" id="UP000886501"/>
    </source>
</evidence>
<accession>A0ACB6ZJ90</accession>
<sequence length="562" mass="63516">MFCRRRLFLDAFRSGSRANRRLLSSASTDAKPYYITTPIFYPNATPHIGHLYTLVTADIFARYNRLANANRPVQFVTGTDEHGLKIQRAAHAASREPQIFCDGLSAEFRRLAKEANISATRFIRTTEQVHHRAAQHIWNLLKEKGLIYKGKHSGWYSVTDECFYTDSQVVEITPASNDLGSRYVSAETGSPVEWTQEENYMFSLTSFHDQLFSHIKSNQDFIYPPVRYQEVMDGFDSYMQGDLSISRPKNRLSWGIPVPDDPDHTMYVWFEALINYLSAIGYPSPSTTNGATAVWPPDLQVMGKDIVRFHALYFPAMLMALGLPLPRRLLVHSHWTVGRKKMSKSVGNVVNPFETMKTYGTDAARYFLARVGGRFKYNVDWTRTQFVKHSTELMSLVGNFYSRITAKKIEKLLLSSPIPTIVELQEAAKDGKQVQGSEILLQLGGLRQRVQGHMQNLVVADALQEIVDVLALANKIYSETQPWLASTDASHRAQLHAISVETLRICGILLQPFIPTKSVELLEALGTKSEERTWDHAEPGKGLTGDLKQGIRLFVDPALLKE</sequence>
<dbReference type="EMBL" id="MU117995">
    <property type="protein sequence ID" value="KAF9649667.1"/>
    <property type="molecule type" value="Genomic_DNA"/>
</dbReference>
<protein>
    <submittedName>
        <fullName evidence="1">Uncharacterized protein</fullName>
    </submittedName>
</protein>
<reference evidence="1" key="2">
    <citation type="journal article" date="2020" name="Nat. Commun.">
        <title>Large-scale genome sequencing of mycorrhizal fungi provides insights into the early evolution of symbiotic traits.</title>
        <authorList>
            <person name="Miyauchi S."/>
            <person name="Kiss E."/>
            <person name="Kuo A."/>
            <person name="Drula E."/>
            <person name="Kohler A."/>
            <person name="Sanchez-Garcia M."/>
            <person name="Morin E."/>
            <person name="Andreopoulos B."/>
            <person name="Barry K.W."/>
            <person name="Bonito G."/>
            <person name="Buee M."/>
            <person name="Carver A."/>
            <person name="Chen C."/>
            <person name="Cichocki N."/>
            <person name="Clum A."/>
            <person name="Culley D."/>
            <person name="Crous P.W."/>
            <person name="Fauchery L."/>
            <person name="Girlanda M."/>
            <person name="Hayes R.D."/>
            <person name="Keri Z."/>
            <person name="LaButti K."/>
            <person name="Lipzen A."/>
            <person name="Lombard V."/>
            <person name="Magnuson J."/>
            <person name="Maillard F."/>
            <person name="Murat C."/>
            <person name="Nolan M."/>
            <person name="Ohm R.A."/>
            <person name="Pangilinan J."/>
            <person name="Pereira M.F."/>
            <person name="Perotto S."/>
            <person name="Peter M."/>
            <person name="Pfister S."/>
            <person name="Riley R."/>
            <person name="Sitrit Y."/>
            <person name="Stielow J.B."/>
            <person name="Szollosi G."/>
            <person name="Zifcakova L."/>
            <person name="Stursova M."/>
            <person name="Spatafora J.W."/>
            <person name="Tedersoo L."/>
            <person name="Vaario L.M."/>
            <person name="Yamada A."/>
            <person name="Yan M."/>
            <person name="Wang P."/>
            <person name="Xu J."/>
            <person name="Bruns T."/>
            <person name="Baldrian P."/>
            <person name="Vilgalys R."/>
            <person name="Dunand C."/>
            <person name="Henrissat B."/>
            <person name="Grigoriev I.V."/>
            <person name="Hibbett D."/>
            <person name="Nagy L.G."/>
            <person name="Martin F.M."/>
        </authorList>
    </citation>
    <scope>NUCLEOTIDE SEQUENCE</scope>
    <source>
        <strain evidence="1">P2</strain>
    </source>
</reference>
<gene>
    <name evidence="1" type="ORF">BDM02DRAFT_3186152</name>
</gene>